<accession>A0A927CF88</accession>
<dbReference type="Gene3D" id="3.40.50.150">
    <property type="entry name" value="Vaccinia Virus protein VP39"/>
    <property type="match status" value="1"/>
</dbReference>
<name>A0A927CF88_9BACL</name>
<reference evidence="2" key="1">
    <citation type="submission" date="2020-09" db="EMBL/GenBank/DDBJ databases">
        <title>A novel bacterium of genus Paenibacillus, isolated from South China Sea.</title>
        <authorList>
            <person name="Huang H."/>
            <person name="Mo K."/>
            <person name="Hu Y."/>
        </authorList>
    </citation>
    <scope>NUCLEOTIDE SEQUENCE</scope>
    <source>
        <strain evidence="2">IB182363</strain>
    </source>
</reference>
<dbReference type="InterPro" id="IPR029063">
    <property type="entry name" value="SAM-dependent_MTases_sf"/>
</dbReference>
<dbReference type="GO" id="GO:0008757">
    <property type="term" value="F:S-adenosylmethionine-dependent methyltransferase activity"/>
    <property type="evidence" value="ECO:0007669"/>
    <property type="project" value="InterPro"/>
</dbReference>
<dbReference type="InterPro" id="IPR000780">
    <property type="entry name" value="CheR_MeTrfase"/>
</dbReference>
<feature type="domain" description="CheR-type methyltransferase" evidence="1">
    <location>
        <begin position="35"/>
        <end position="292"/>
    </location>
</feature>
<sequence length="293" mass="33859">MNTDDLRLQPADLEAEETHTSELEKIEVSLLLEGLYRLYGFDFRNYVRTSITRRIMNRVRMEKLPSITALLDKVLHHPDMAKKLLGDFSINVTEMFRDPAFFTSFRQNVVPLLRELPEIRIWHAGCSTGEEVYSMAILLQEEGLAARTQLFATDMNEHALERARASAFPLARMQGYTKNYLLAGGSQEFSAYYTTDHEFAYFQPELSRNIHFFQHNLVTDRSFNEFHVIICRNVLIYFDTVLQNKVHSLFDESLHPTGILALGSKESLLAVQQSGRYTAMDCSQKIYRKVKTV</sequence>
<dbReference type="SUPFAM" id="SSF47757">
    <property type="entry name" value="Chemotaxis receptor methyltransferase CheR, N-terminal domain"/>
    <property type="match status" value="1"/>
</dbReference>
<dbReference type="InterPro" id="IPR022642">
    <property type="entry name" value="CheR_C"/>
</dbReference>
<dbReference type="AlphaFoldDB" id="A0A927CF88"/>
<dbReference type="SUPFAM" id="SSF53335">
    <property type="entry name" value="S-adenosyl-L-methionine-dependent methyltransferases"/>
    <property type="match status" value="1"/>
</dbReference>
<proteinExistence type="predicted"/>
<protein>
    <submittedName>
        <fullName evidence="2">Protein-glutamate O-methyltransferase CheR</fullName>
    </submittedName>
</protein>
<dbReference type="PANTHER" id="PTHR24422">
    <property type="entry name" value="CHEMOTAXIS PROTEIN METHYLTRANSFERASE"/>
    <property type="match status" value="1"/>
</dbReference>
<evidence type="ECO:0000259" key="1">
    <source>
        <dbReference type="PROSITE" id="PS50123"/>
    </source>
</evidence>
<dbReference type="Pfam" id="PF01739">
    <property type="entry name" value="CheR"/>
    <property type="match status" value="1"/>
</dbReference>
<gene>
    <name evidence="2" type="ORF">IDH45_28130</name>
</gene>
<dbReference type="RefSeq" id="WP_190931477.1">
    <property type="nucleotide sequence ID" value="NZ_JACXJA010000048.1"/>
</dbReference>
<keyword evidence="3" id="KW-1185">Reference proteome</keyword>
<dbReference type="SMART" id="SM00138">
    <property type="entry name" value="MeTrc"/>
    <property type="match status" value="1"/>
</dbReference>
<dbReference type="Pfam" id="PF03705">
    <property type="entry name" value="CheR_N"/>
    <property type="match status" value="1"/>
</dbReference>
<dbReference type="PRINTS" id="PR00996">
    <property type="entry name" value="CHERMTFRASE"/>
</dbReference>
<dbReference type="EMBL" id="JACXJA010000048">
    <property type="protein sequence ID" value="MBD2865857.1"/>
    <property type="molecule type" value="Genomic_DNA"/>
</dbReference>
<organism evidence="2 3">
    <name type="scientific">Paenibacillus oceani</name>
    <dbReference type="NCBI Taxonomy" id="2772510"/>
    <lineage>
        <taxon>Bacteria</taxon>
        <taxon>Bacillati</taxon>
        <taxon>Bacillota</taxon>
        <taxon>Bacilli</taxon>
        <taxon>Bacillales</taxon>
        <taxon>Paenibacillaceae</taxon>
        <taxon>Paenibacillus</taxon>
    </lineage>
</organism>
<dbReference type="InterPro" id="IPR022641">
    <property type="entry name" value="CheR_N"/>
</dbReference>
<evidence type="ECO:0000313" key="3">
    <source>
        <dbReference type="Proteomes" id="UP000639396"/>
    </source>
</evidence>
<dbReference type="Proteomes" id="UP000639396">
    <property type="component" value="Unassembled WGS sequence"/>
</dbReference>
<dbReference type="PANTHER" id="PTHR24422:SF8">
    <property type="entry name" value="CHEMOTAXIS PROTEIN"/>
    <property type="match status" value="1"/>
</dbReference>
<dbReference type="InterPro" id="IPR050903">
    <property type="entry name" value="Bact_Chemotaxis_MeTrfase"/>
</dbReference>
<evidence type="ECO:0000313" key="2">
    <source>
        <dbReference type="EMBL" id="MBD2865857.1"/>
    </source>
</evidence>
<dbReference type="PROSITE" id="PS50123">
    <property type="entry name" value="CHER"/>
    <property type="match status" value="1"/>
</dbReference>
<comment type="caution">
    <text evidence="2">The sequence shown here is derived from an EMBL/GenBank/DDBJ whole genome shotgun (WGS) entry which is preliminary data.</text>
</comment>